<organism evidence="2 3">
    <name type="scientific">Acanthosepion pharaonis</name>
    <name type="common">Pharaoh cuttlefish</name>
    <name type="synonym">Sepia pharaonis</name>
    <dbReference type="NCBI Taxonomy" id="158019"/>
    <lineage>
        <taxon>Eukaryota</taxon>
        <taxon>Metazoa</taxon>
        <taxon>Spiralia</taxon>
        <taxon>Lophotrochozoa</taxon>
        <taxon>Mollusca</taxon>
        <taxon>Cephalopoda</taxon>
        <taxon>Coleoidea</taxon>
        <taxon>Decapodiformes</taxon>
        <taxon>Sepiida</taxon>
        <taxon>Sepiina</taxon>
        <taxon>Sepiidae</taxon>
        <taxon>Acanthosepion</taxon>
    </lineage>
</organism>
<dbReference type="Proteomes" id="UP000597762">
    <property type="component" value="Unassembled WGS sequence"/>
</dbReference>
<evidence type="ECO:0000256" key="1">
    <source>
        <dbReference type="SAM" id="Phobius"/>
    </source>
</evidence>
<feature type="transmembrane region" description="Helical" evidence="1">
    <location>
        <begin position="128"/>
        <end position="151"/>
    </location>
</feature>
<dbReference type="AlphaFoldDB" id="A0A812EL19"/>
<sequence length="182" mass="21071">MFSIDTAAISRCSSLERVQESHSRIVSTNNRVLCAYTVSSQLPHSRPLTISLLYLPLPLSLALAFIFLSFYHYPTRSSPFYFFYSASFPSSLSLSHPSCLPFLFIFLCIPFFVYFFSFPSFFTSFIALRYVCLFFLFLLLSFNFFLLFFLLHPYFSIPFHPSLFHPLSLSLSLSLVLYESIP</sequence>
<comment type="caution">
    <text evidence="2">The sequence shown here is derived from an EMBL/GenBank/DDBJ whole genome shotgun (WGS) entry which is preliminary data.</text>
</comment>
<evidence type="ECO:0000313" key="2">
    <source>
        <dbReference type="EMBL" id="CAE1323300.1"/>
    </source>
</evidence>
<reference evidence="2" key="1">
    <citation type="submission" date="2021-01" db="EMBL/GenBank/DDBJ databases">
        <authorList>
            <person name="Li R."/>
            <person name="Bekaert M."/>
        </authorList>
    </citation>
    <scope>NUCLEOTIDE SEQUENCE</scope>
    <source>
        <strain evidence="2">Farmed</strain>
    </source>
</reference>
<feature type="transmembrane region" description="Helical" evidence="1">
    <location>
        <begin position="52"/>
        <end position="74"/>
    </location>
</feature>
<keyword evidence="3" id="KW-1185">Reference proteome</keyword>
<feature type="transmembrane region" description="Helical" evidence="1">
    <location>
        <begin position="94"/>
        <end position="116"/>
    </location>
</feature>
<evidence type="ECO:0000313" key="3">
    <source>
        <dbReference type="Proteomes" id="UP000597762"/>
    </source>
</evidence>
<dbReference type="EMBL" id="CAHIKZ030005368">
    <property type="protein sequence ID" value="CAE1323300.1"/>
    <property type="molecule type" value="Genomic_DNA"/>
</dbReference>
<proteinExistence type="predicted"/>
<protein>
    <submittedName>
        <fullName evidence="2">Uncharacterized protein</fullName>
    </submittedName>
</protein>
<keyword evidence="1" id="KW-0472">Membrane</keyword>
<accession>A0A812EL19</accession>
<keyword evidence="1" id="KW-0812">Transmembrane</keyword>
<name>A0A812EL19_ACAPH</name>
<keyword evidence="1" id="KW-1133">Transmembrane helix</keyword>
<gene>
    <name evidence="2" type="ORF">SPHA_73128</name>
</gene>